<comment type="caution">
    <text evidence="11">The sequence shown here is derived from an EMBL/GenBank/DDBJ whole genome shotgun (WGS) entry which is preliminary data.</text>
</comment>
<keyword evidence="11" id="KW-0328">Glycosyltransferase</keyword>
<keyword evidence="7 9" id="KW-0368">Histidine biosynthesis</keyword>
<evidence type="ECO:0000256" key="7">
    <source>
        <dbReference type="ARBA" id="ARBA00023102"/>
    </source>
</evidence>
<dbReference type="HAMAP" id="MF_00125">
    <property type="entry name" value="HisZ"/>
    <property type="match status" value="1"/>
</dbReference>
<keyword evidence="6 9" id="KW-0963">Cytoplasm</keyword>
<dbReference type="GO" id="GO:0000105">
    <property type="term" value="P:L-histidine biosynthetic process"/>
    <property type="evidence" value="ECO:0007669"/>
    <property type="project" value="UniProtKB-UniRule"/>
</dbReference>
<dbReference type="NCBIfam" id="NF009086">
    <property type="entry name" value="PRK12421.1"/>
    <property type="match status" value="1"/>
</dbReference>
<feature type="domain" description="Class II Histidinyl-tRNA synthetase (HisRS)-like catalytic core" evidence="10">
    <location>
        <begin position="46"/>
        <end position="352"/>
    </location>
</feature>
<evidence type="ECO:0000256" key="8">
    <source>
        <dbReference type="ARBA" id="ARBA00025246"/>
    </source>
</evidence>
<keyword evidence="12" id="KW-1185">Reference proteome</keyword>
<dbReference type="SUPFAM" id="SSF55681">
    <property type="entry name" value="Class II aaRS and biotin synthetases"/>
    <property type="match status" value="1"/>
</dbReference>
<dbReference type="PANTHER" id="PTHR43707:SF1">
    <property type="entry name" value="HISTIDINE--TRNA LIGASE, MITOCHONDRIAL-RELATED"/>
    <property type="match status" value="1"/>
</dbReference>
<reference evidence="11 12" key="1">
    <citation type="submission" date="2011-06" db="EMBL/GenBank/DDBJ databases">
        <authorList>
            <person name="Muzny D."/>
            <person name="Qin X."/>
            <person name="Deng J."/>
            <person name="Jiang H."/>
            <person name="Liu Y."/>
            <person name="Qu J."/>
            <person name="Song X.-Z."/>
            <person name="Zhang L."/>
            <person name="Thornton R."/>
            <person name="Coyle M."/>
            <person name="Francisco L."/>
            <person name="Jackson L."/>
            <person name="Javaid M."/>
            <person name="Korchina V."/>
            <person name="Kovar C."/>
            <person name="Mata R."/>
            <person name="Mathew T."/>
            <person name="Ngo R."/>
            <person name="Nguyen L."/>
            <person name="Nguyen N."/>
            <person name="Okwuonu G."/>
            <person name="Ongeri F."/>
            <person name="Pham C."/>
            <person name="Simmons D."/>
            <person name="Wilczek-Boney K."/>
            <person name="Hale W."/>
            <person name="Jakkamsetti A."/>
            <person name="Pham P."/>
            <person name="Ruth R."/>
            <person name="San Lucas F."/>
            <person name="Warren J."/>
            <person name="Zhang J."/>
            <person name="Zhao Z."/>
            <person name="Zhou C."/>
            <person name="Zhu D."/>
            <person name="Lee S."/>
            <person name="Bess C."/>
            <person name="Blankenburg K."/>
            <person name="Forbes L."/>
            <person name="Fu Q."/>
            <person name="Gubbala S."/>
            <person name="Hirani K."/>
            <person name="Jayaseelan J.C."/>
            <person name="Lara F."/>
            <person name="Munidasa M."/>
            <person name="Palculict T."/>
            <person name="Patil S."/>
            <person name="Pu L.-L."/>
            <person name="Saada N."/>
            <person name="Tang L."/>
            <person name="Weissenberger G."/>
            <person name="Zhu Y."/>
            <person name="Hemphill L."/>
            <person name="Shang Y."/>
            <person name="Youmans B."/>
            <person name="Ayvaz T."/>
            <person name="Ross M."/>
            <person name="Santibanez J."/>
            <person name="Aqrawi P."/>
            <person name="Gross S."/>
            <person name="Joshi V."/>
            <person name="Fowler G."/>
            <person name="Nazareth L."/>
            <person name="Reid J."/>
            <person name="Worley K."/>
            <person name="Petrosino J."/>
            <person name="Highlander S."/>
            <person name="Gibbs R."/>
        </authorList>
    </citation>
    <scope>NUCLEOTIDE SEQUENCE [LARGE SCALE GENOMIC DNA]</scope>
    <source>
        <strain evidence="11 12">9715</strain>
    </source>
</reference>
<dbReference type="AlphaFoldDB" id="G4CQ20"/>
<protein>
    <recommendedName>
        <fullName evidence="5 9">ATP phosphoribosyltransferase regulatory subunit</fullName>
    </recommendedName>
</protein>
<comment type="subunit">
    <text evidence="4 9">Heteromultimer composed of HisG and HisZ subunits.</text>
</comment>
<gene>
    <name evidence="11" type="primary">hisZ2</name>
    <name evidence="9" type="synonym">hisZ</name>
    <name evidence="11" type="ORF">HMPREF9370_1180</name>
</gene>
<dbReference type="GO" id="GO:0004821">
    <property type="term" value="F:histidine-tRNA ligase activity"/>
    <property type="evidence" value="ECO:0007669"/>
    <property type="project" value="TreeGrafter"/>
</dbReference>
<dbReference type="NCBIfam" id="NF008935">
    <property type="entry name" value="PRK12292.1-1"/>
    <property type="match status" value="1"/>
</dbReference>
<comment type="pathway">
    <text evidence="2 9">Amino-acid biosynthesis; L-histidine biosynthesis; L-histidine from 5-phospho-alpha-D-ribose 1-diphosphate: step 1/9.</text>
</comment>
<evidence type="ECO:0000256" key="9">
    <source>
        <dbReference type="HAMAP-Rule" id="MF_00125"/>
    </source>
</evidence>
<evidence type="ECO:0000256" key="5">
    <source>
        <dbReference type="ARBA" id="ARBA00020397"/>
    </source>
</evidence>
<dbReference type="InterPro" id="IPR004516">
    <property type="entry name" value="HisRS/HisZ"/>
</dbReference>
<dbReference type="Pfam" id="PF13393">
    <property type="entry name" value="tRNA-synt_His"/>
    <property type="match status" value="1"/>
</dbReference>
<sequence length="416" mass="46636">MAAKKIFFVLKFGFNNFIGHKRSMPLFLLCFEKDILSMQSWQLPEHIADILPDRARHLESAKERLLALFRSYGYELVHPPLMEYSASLLTHIDAGLSLKTIRVVDQISGRQLGIRADITPQVARIDAHLLSANNGINRLCYSGSVLHAKPEGFLTTREPFQTGAELYGYEGVEADIEIIELMLKSLQIGNINNVLLSLGHIGVFRSLASAAELSEGQSQQLLALMQNKDTDVIKKLVGEWKLDGMWAKAFTLLPSLYGGREVIAEARQRLPDLFNVNNALDQLETVCNAFSDQPMHIDLSELRVDNYHTGLLYAAYGQHSHDAIARGGRYDGLGKHFGRNRPATGFSFDLRRFTGSFTEQRNPPISVAYQDLETARDAVNHLRANGERVIIDYGVESNDSIASRRLILKNGNWEVQ</sequence>
<comment type="subcellular location">
    <subcellularLocation>
        <location evidence="1 9">Cytoplasm</location>
    </subcellularLocation>
</comment>
<dbReference type="InterPro" id="IPR004517">
    <property type="entry name" value="HisZ"/>
</dbReference>
<keyword evidence="9" id="KW-0028">Amino-acid biosynthesis</keyword>
<dbReference type="GO" id="GO:0006427">
    <property type="term" value="P:histidyl-tRNA aminoacylation"/>
    <property type="evidence" value="ECO:0007669"/>
    <property type="project" value="TreeGrafter"/>
</dbReference>
<keyword evidence="11" id="KW-0808">Transferase</keyword>
<dbReference type="Proteomes" id="UP000005336">
    <property type="component" value="Unassembled WGS sequence"/>
</dbReference>
<evidence type="ECO:0000256" key="6">
    <source>
        <dbReference type="ARBA" id="ARBA00022490"/>
    </source>
</evidence>
<dbReference type="EMBL" id="AGAZ01000042">
    <property type="protein sequence ID" value="EGZ47140.1"/>
    <property type="molecule type" value="Genomic_DNA"/>
</dbReference>
<evidence type="ECO:0000313" key="12">
    <source>
        <dbReference type="Proteomes" id="UP000005336"/>
    </source>
</evidence>
<organism evidence="11 12">
    <name type="scientific">Neisseria wadsworthii 9715</name>
    <dbReference type="NCBI Taxonomy" id="1030841"/>
    <lineage>
        <taxon>Bacteria</taxon>
        <taxon>Pseudomonadati</taxon>
        <taxon>Pseudomonadota</taxon>
        <taxon>Betaproteobacteria</taxon>
        <taxon>Neisseriales</taxon>
        <taxon>Neisseriaceae</taxon>
        <taxon>Neisseria</taxon>
    </lineage>
</organism>
<evidence type="ECO:0000259" key="10">
    <source>
        <dbReference type="Pfam" id="PF13393"/>
    </source>
</evidence>
<dbReference type="UniPathway" id="UPA00031">
    <property type="reaction ID" value="UER00006"/>
</dbReference>
<name>G4CQ20_9NEIS</name>
<dbReference type="InterPro" id="IPR045864">
    <property type="entry name" value="aa-tRNA-synth_II/BPL/LPL"/>
</dbReference>
<dbReference type="PANTHER" id="PTHR43707">
    <property type="entry name" value="HISTIDYL-TRNA SYNTHETASE"/>
    <property type="match status" value="1"/>
</dbReference>
<evidence type="ECO:0000256" key="3">
    <source>
        <dbReference type="ARBA" id="ARBA00005539"/>
    </source>
</evidence>
<comment type="function">
    <text evidence="8 9">Required for the first step of histidine biosynthesis. May allow the feedback regulation of ATP phosphoribosyltransferase activity by histidine.</text>
</comment>
<evidence type="ECO:0000256" key="2">
    <source>
        <dbReference type="ARBA" id="ARBA00004667"/>
    </source>
</evidence>
<comment type="miscellaneous">
    <text evidence="9">This function is generally fulfilled by the C-terminal part of HisG, which is missing in some bacteria such as this one.</text>
</comment>
<dbReference type="InterPro" id="IPR041715">
    <property type="entry name" value="HisRS-like_core"/>
</dbReference>
<evidence type="ECO:0000313" key="11">
    <source>
        <dbReference type="EMBL" id="EGZ47140.1"/>
    </source>
</evidence>
<dbReference type="GO" id="GO:0016757">
    <property type="term" value="F:glycosyltransferase activity"/>
    <property type="evidence" value="ECO:0007669"/>
    <property type="project" value="UniProtKB-KW"/>
</dbReference>
<dbReference type="GO" id="GO:0005737">
    <property type="term" value="C:cytoplasm"/>
    <property type="evidence" value="ECO:0007669"/>
    <property type="project" value="UniProtKB-SubCell"/>
</dbReference>
<evidence type="ECO:0000256" key="4">
    <source>
        <dbReference type="ARBA" id="ARBA00011496"/>
    </source>
</evidence>
<comment type="similarity">
    <text evidence="3 9">Belongs to the class-II aminoacyl-tRNA synthetase family. HisZ subfamily.</text>
</comment>
<dbReference type="Gene3D" id="3.30.930.10">
    <property type="entry name" value="Bira Bifunctional Protein, Domain 2"/>
    <property type="match status" value="1"/>
</dbReference>
<dbReference type="HOGENOM" id="CLU_025113_0_1_4"/>
<accession>G4CQ20</accession>
<dbReference type="STRING" id="1030841.HMPREF9370_1180"/>
<dbReference type="PATRIC" id="fig|1030841.3.peg.1160"/>
<evidence type="ECO:0000256" key="1">
    <source>
        <dbReference type="ARBA" id="ARBA00004496"/>
    </source>
</evidence>
<proteinExistence type="inferred from homology"/>
<dbReference type="CDD" id="cd00773">
    <property type="entry name" value="HisRS-like_core"/>
    <property type="match status" value="1"/>
</dbReference>